<dbReference type="AlphaFoldDB" id="A0A382E285"/>
<proteinExistence type="predicted"/>
<reference evidence="1" key="1">
    <citation type="submission" date="2018-05" db="EMBL/GenBank/DDBJ databases">
        <authorList>
            <person name="Lanie J.A."/>
            <person name="Ng W.-L."/>
            <person name="Kazmierczak K.M."/>
            <person name="Andrzejewski T.M."/>
            <person name="Davidsen T.M."/>
            <person name="Wayne K.J."/>
            <person name="Tettelin H."/>
            <person name="Glass J.I."/>
            <person name="Rusch D."/>
            <person name="Podicherti R."/>
            <person name="Tsui H.-C.T."/>
            <person name="Winkler M.E."/>
        </authorList>
    </citation>
    <scope>NUCLEOTIDE SEQUENCE</scope>
</reference>
<protein>
    <submittedName>
        <fullName evidence="1">Uncharacterized protein</fullName>
    </submittedName>
</protein>
<dbReference type="EMBL" id="UINC01042337">
    <property type="protein sequence ID" value="SVB44830.1"/>
    <property type="molecule type" value="Genomic_DNA"/>
</dbReference>
<evidence type="ECO:0000313" key="1">
    <source>
        <dbReference type="EMBL" id="SVB44830.1"/>
    </source>
</evidence>
<gene>
    <name evidence="1" type="ORF">METZ01_LOCUS197684</name>
</gene>
<sequence>MVALVLDVVVLDEECRTLHPIVVLPATLGLPCPRERDVLSPGLLDLRHPLCGQVIGHHRRVRVDDIHQHAALT</sequence>
<name>A0A382E285_9ZZZZ</name>
<accession>A0A382E285</accession>
<organism evidence="1">
    <name type="scientific">marine metagenome</name>
    <dbReference type="NCBI Taxonomy" id="408172"/>
    <lineage>
        <taxon>unclassified sequences</taxon>
        <taxon>metagenomes</taxon>
        <taxon>ecological metagenomes</taxon>
    </lineage>
</organism>